<gene>
    <name evidence="1" type="ORF">E6Q60_09150</name>
</gene>
<name>A0A5C7VR42_9PROT</name>
<evidence type="ECO:0000313" key="2">
    <source>
        <dbReference type="Proteomes" id="UP000321055"/>
    </source>
</evidence>
<dbReference type="InterPro" id="IPR010706">
    <property type="entry name" value="Fatty_acid_cis-trans_isomerase"/>
</dbReference>
<dbReference type="Proteomes" id="UP000321055">
    <property type="component" value="Unassembled WGS sequence"/>
</dbReference>
<dbReference type="GO" id="GO:0016853">
    <property type="term" value="F:isomerase activity"/>
    <property type="evidence" value="ECO:0007669"/>
    <property type="project" value="UniProtKB-KW"/>
</dbReference>
<comment type="caution">
    <text evidence="1">The sequence shown here is derived from an EMBL/GenBank/DDBJ whole genome shotgun (WGS) entry which is preliminary data.</text>
</comment>
<reference evidence="1 2" key="1">
    <citation type="submission" date="2018-09" db="EMBL/GenBank/DDBJ databases">
        <title>Metagenome Assembled Genomes from an Advanced Water Purification Facility.</title>
        <authorList>
            <person name="Stamps B.W."/>
            <person name="Spear J.R."/>
        </authorList>
    </citation>
    <scope>NUCLEOTIDE SEQUENCE [LARGE SCALE GENOMIC DNA]</scope>
    <source>
        <strain evidence="1">Bin_54_1</strain>
    </source>
</reference>
<dbReference type="AlphaFoldDB" id="A0A5C7VR42"/>
<dbReference type="Pfam" id="PF06934">
    <property type="entry name" value="CTI"/>
    <property type="match status" value="1"/>
</dbReference>
<dbReference type="EMBL" id="SSFX01000070">
    <property type="protein sequence ID" value="TXI27710.1"/>
    <property type="molecule type" value="Genomic_DNA"/>
</dbReference>
<keyword evidence="1" id="KW-0413">Isomerase</keyword>
<sequence>MRTVYSGIYLIALLFVLSACQKYQDAISGNNQIPIPAILPAPIERPVSYTQEIRPIIESKCLSCHSCYDAPCQLKLESSEGLLRGAFRESIYVGARKEAMPPTRIGIDELTVSGWRERGFHSVLQAHDDQSEPLIAGMISLAKQYPFPPNSKIPDSIELGINRKNHCVSSEKFSDYAHENPRSGMPFAVTGLSDQEYALLAGWVKQGAVITDEPVMLTKGEKASIQQWETFFNRADARGKLVMRWLYEHLFMATLYFPDLNGELRFFELIRSSTPPGRDIIPISTVFPNDDPGQPFFYRIRQISGSILHKRRIPYPLDQAKYRRIKELFFSQEWPLGDLPGYSYAERVNPFATFAAIPAYARYRFMLDNAEFYVRNVIHGPVCRGQIATDVLRDRFWVLFQNPGSDSFITNNAYQHQAIPLLEMPGQNDDLLAMGEEWLRYLGHHNDYLAQRRSQYVMQFPGGASLDHVWDGDGRNSDALLTIARHYDSASVARGLIGDIPQTLWLMDYPLLERTYYILVVNYNVFGNVAHQLLTRLYFDLIRNSSEHNFLRLMPEGQRSVILHDWYQHSGKLKYGIFYEKIDDVSPSAESFTSENPKQELALRILQRFESVNAMANDPVNRCQMEKCARPDQPLWVQKADQALSAIAARPAAGLAGINRLPEVTFVRVRHGQDNRTVYTLLRDRAHSNVAFILGEEMRYQPEKDRLTVYPGITGSYPNFIFDVPDSDIEQFVSLLGTAEKEEHFEHIVNTWGVRRMHPQFWEILHDITAWQKEREPLIAGIFDINRYENF</sequence>
<dbReference type="PROSITE" id="PS51257">
    <property type="entry name" value="PROKAR_LIPOPROTEIN"/>
    <property type="match status" value="1"/>
</dbReference>
<accession>A0A5C7VR42</accession>
<proteinExistence type="predicted"/>
<evidence type="ECO:0000313" key="1">
    <source>
        <dbReference type="EMBL" id="TXI27710.1"/>
    </source>
</evidence>
<organism evidence="1 2">
    <name type="scientific">Nitrosomonas oligotropha</name>
    <dbReference type="NCBI Taxonomy" id="42354"/>
    <lineage>
        <taxon>Bacteria</taxon>
        <taxon>Pseudomonadati</taxon>
        <taxon>Pseudomonadota</taxon>
        <taxon>Betaproteobacteria</taxon>
        <taxon>Nitrosomonadales</taxon>
        <taxon>Nitrosomonadaceae</taxon>
        <taxon>Nitrosomonas</taxon>
    </lineage>
</organism>
<protein>
    <submittedName>
        <fullName evidence="1">Peptidylprolyl isomerase</fullName>
    </submittedName>
</protein>